<sequence>MSWFGPDVTIHEERSSLEILWDAYSLQQLFVGSSCLNAFTLLSSYPFTQKYSVLEDFEETFDAVMTDVALEETSIVTVPYSPSTGMDPASRDE</sequence>
<organism evidence="1 2">
    <name type="scientific">Vitis vinifera</name>
    <name type="common">Grape</name>
    <dbReference type="NCBI Taxonomy" id="29760"/>
    <lineage>
        <taxon>Eukaryota</taxon>
        <taxon>Viridiplantae</taxon>
        <taxon>Streptophyta</taxon>
        <taxon>Embryophyta</taxon>
        <taxon>Tracheophyta</taxon>
        <taxon>Spermatophyta</taxon>
        <taxon>Magnoliopsida</taxon>
        <taxon>eudicotyledons</taxon>
        <taxon>Gunneridae</taxon>
        <taxon>Pentapetalae</taxon>
        <taxon>rosids</taxon>
        <taxon>Vitales</taxon>
        <taxon>Vitaceae</taxon>
        <taxon>Viteae</taxon>
        <taxon>Vitis</taxon>
    </lineage>
</organism>
<protein>
    <submittedName>
        <fullName evidence="1">Uncharacterized protein</fullName>
    </submittedName>
</protein>
<gene>
    <name evidence="1" type="ORF">CK203_108475</name>
</gene>
<evidence type="ECO:0000313" key="2">
    <source>
        <dbReference type="Proteomes" id="UP000288805"/>
    </source>
</evidence>
<evidence type="ECO:0000313" key="1">
    <source>
        <dbReference type="EMBL" id="RVW44136.1"/>
    </source>
</evidence>
<name>A0A438E8P0_VITVI</name>
<proteinExistence type="predicted"/>
<dbReference type="Proteomes" id="UP000288805">
    <property type="component" value="Unassembled WGS sequence"/>
</dbReference>
<accession>A0A438E8P0</accession>
<comment type="caution">
    <text evidence="1">The sequence shown here is derived from an EMBL/GenBank/DDBJ whole genome shotgun (WGS) entry which is preliminary data.</text>
</comment>
<dbReference type="AlphaFoldDB" id="A0A438E8P0"/>
<dbReference type="EMBL" id="QGNW01001361">
    <property type="protein sequence ID" value="RVW44136.1"/>
    <property type="molecule type" value="Genomic_DNA"/>
</dbReference>
<reference evidence="1 2" key="1">
    <citation type="journal article" date="2018" name="PLoS Genet.">
        <title>Population sequencing reveals clonal diversity and ancestral inbreeding in the grapevine cultivar Chardonnay.</title>
        <authorList>
            <person name="Roach M.J."/>
            <person name="Johnson D.L."/>
            <person name="Bohlmann J."/>
            <person name="van Vuuren H.J."/>
            <person name="Jones S.J."/>
            <person name="Pretorius I.S."/>
            <person name="Schmidt S.A."/>
            <person name="Borneman A.R."/>
        </authorList>
    </citation>
    <scope>NUCLEOTIDE SEQUENCE [LARGE SCALE GENOMIC DNA]</scope>
    <source>
        <strain evidence="2">cv. Chardonnay</strain>
        <tissue evidence="1">Leaf</tissue>
    </source>
</reference>